<dbReference type="AlphaFoldDB" id="A0A839UCU4"/>
<sequence>MKVPEVFMKDNRLETAVYVCEIATDATALTVDIYTRNPHNAHQTLLDLRAAIDALLEEWNTGKYTQIKAPHVYHSGVMWPLHISRPAAANRLLEATDAEMR</sequence>
<proteinExistence type="predicted"/>
<keyword evidence="2" id="KW-1185">Reference proteome</keyword>
<protein>
    <submittedName>
        <fullName evidence="1">Uncharacterized protein</fullName>
    </submittedName>
</protein>
<evidence type="ECO:0000313" key="1">
    <source>
        <dbReference type="EMBL" id="MBB3146702.1"/>
    </source>
</evidence>
<organism evidence="1 2">
    <name type="scientific">Phyllobacterium trifolii</name>
    <dbReference type="NCBI Taxonomy" id="300193"/>
    <lineage>
        <taxon>Bacteria</taxon>
        <taxon>Pseudomonadati</taxon>
        <taxon>Pseudomonadota</taxon>
        <taxon>Alphaproteobacteria</taxon>
        <taxon>Hyphomicrobiales</taxon>
        <taxon>Phyllobacteriaceae</taxon>
        <taxon>Phyllobacterium</taxon>
    </lineage>
</organism>
<accession>A0A839UCU4</accession>
<evidence type="ECO:0000313" key="2">
    <source>
        <dbReference type="Proteomes" id="UP000554520"/>
    </source>
</evidence>
<dbReference type="RefSeq" id="WP_183662487.1">
    <property type="nucleotide sequence ID" value="NZ_JACHXN010000009.1"/>
</dbReference>
<dbReference type="Proteomes" id="UP000554520">
    <property type="component" value="Unassembled WGS sequence"/>
</dbReference>
<comment type="caution">
    <text evidence="1">The sequence shown here is derived from an EMBL/GenBank/DDBJ whole genome shotgun (WGS) entry which is preliminary data.</text>
</comment>
<name>A0A839UCU4_9HYPH</name>
<reference evidence="1 2" key="1">
    <citation type="submission" date="2020-08" db="EMBL/GenBank/DDBJ databases">
        <title>Genomic Encyclopedia of Type Strains, Phase III (KMG-III): the genomes of soil and plant-associated and newly described type strains.</title>
        <authorList>
            <person name="Whitman W."/>
        </authorList>
    </citation>
    <scope>NUCLEOTIDE SEQUENCE [LARGE SCALE GENOMIC DNA]</scope>
    <source>
        <strain evidence="1 2">CECT 7015</strain>
    </source>
</reference>
<gene>
    <name evidence="1" type="ORF">FHS21_003118</name>
</gene>
<dbReference type="EMBL" id="JACHXN010000009">
    <property type="protein sequence ID" value="MBB3146702.1"/>
    <property type="molecule type" value="Genomic_DNA"/>
</dbReference>